<reference evidence="1 2" key="1">
    <citation type="submission" date="2020-03" db="EMBL/GenBank/DDBJ databases">
        <title>The Isolation and Genome Sequence of a Novel Cyanophage S-N03 from the Huanghai Sea, China.</title>
        <authorList>
            <person name="Jiang T."/>
        </authorList>
    </citation>
    <scope>NUCLEOTIDE SEQUENCE [LARGE SCALE GENOMIC DNA]</scope>
</reference>
<accession>A0A6G8R5T4</accession>
<proteinExistence type="predicted"/>
<evidence type="ECO:0000313" key="2">
    <source>
        <dbReference type="Proteomes" id="UP000502617"/>
    </source>
</evidence>
<organism evidence="1 2">
    <name type="scientific">Synechococcus phage S-N03</name>
    <dbReference type="NCBI Taxonomy" id="2718943"/>
    <lineage>
        <taxon>Viruses</taxon>
        <taxon>Duplodnaviria</taxon>
        <taxon>Heunggongvirae</taxon>
        <taxon>Uroviricota</taxon>
        <taxon>Caudoviricetes</taxon>
        <taxon>Pantevenvirales</taxon>
        <taxon>Kyanoviridae</taxon>
        <taxon>Huanghaivirus</taxon>
        <taxon>Huanghaivirus snothree</taxon>
    </lineage>
</organism>
<keyword evidence="2" id="KW-1185">Reference proteome</keyword>
<dbReference type="Proteomes" id="UP000502617">
    <property type="component" value="Segment"/>
</dbReference>
<protein>
    <submittedName>
        <fullName evidence="1">Uncharacterized protein</fullName>
    </submittedName>
</protein>
<dbReference type="KEGG" id="vg:77945267"/>
<sequence length="61" mass="6630">MNAATRTFLAVASLLMMAMAPDPDGGVYMRLGTNMVARSIARNRKSDLVSDNFLQISVLEP</sequence>
<dbReference type="RefSeq" id="YP_010669113.1">
    <property type="nucleotide sequence ID" value="NC_070959.1"/>
</dbReference>
<dbReference type="GeneID" id="77945267"/>
<name>A0A6G8R5T4_9CAUD</name>
<dbReference type="EMBL" id="MT162466">
    <property type="protein sequence ID" value="QIN96733.1"/>
    <property type="molecule type" value="Genomic_DNA"/>
</dbReference>
<evidence type="ECO:0000313" key="1">
    <source>
        <dbReference type="EMBL" id="QIN96733.1"/>
    </source>
</evidence>